<proteinExistence type="predicted"/>
<dbReference type="Pfam" id="PF00651">
    <property type="entry name" value="BTB"/>
    <property type="match status" value="1"/>
</dbReference>
<name>A0A8S9ZUA2_9BILA</name>
<reference evidence="2" key="1">
    <citation type="journal article" date="2020" name="Ecol. Evol.">
        <title>Genome structure and content of the rice root-knot nematode (Meloidogyne graminicola).</title>
        <authorList>
            <person name="Phan N.T."/>
            <person name="Danchin E.G.J."/>
            <person name="Klopp C."/>
            <person name="Perfus-Barbeoch L."/>
            <person name="Kozlowski D.K."/>
            <person name="Koutsovoulos G.D."/>
            <person name="Lopez-Roques C."/>
            <person name="Bouchez O."/>
            <person name="Zahm M."/>
            <person name="Besnard G."/>
            <person name="Bellafiore S."/>
        </authorList>
    </citation>
    <scope>NUCLEOTIDE SEQUENCE</scope>
    <source>
        <strain evidence="2">VN-18</strain>
    </source>
</reference>
<protein>
    <submittedName>
        <fullName evidence="2">BTB domain-containing protein</fullName>
    </submittedName>
</protein>
<evidence type="ECO:0000313" key="2">
    <source>
        <dbReference type="EMBL" id="KAF7637282.1"/>
    </source>
</evidence>
<evidence type="ECO:0000313" key="3">
    <source>
        <dbReference type="Proteomes" id="UP000605970"/>
    </source>
</evidence>
<dbReference type="PROSITE" id="PS50097">
    <property type="entry name" value="BTB"/>
    <property type="match status" value="1"/>
</dbReference>
<sequence length="263" mass="30421">MGPNGLNDLVNTKYRIYASVDGTNVDIARSTHKFENQEKLGYTQISLSKLLPSNGHSDSLFLRCDVEIDYYNSNDNLVNIYSGILEQETFTDCLVKIGNQIINTHRYILAQNSEVFYNMFKKNNGMIEAENSEVTISDTSPECFRAMLEFFYTGKINKSTLEKFVDDIFAIANKYQVELLKYECELFMASKIDVNNIVKYYNIIQLYGAPTLEKACKNYIQVNRNNFINSKEWKEIKDKYPELAIRSLEYVVNNSDNNNIIQQ</sequence>
<evidence type="ECO:0000259" key="1">
    <source>
        <dbReference type="PROSITE" id="PS50097"/>
    </source>
</evidence>
<dbReference type="PANTHER" id="PTHR24413">
    <property type="entry name" value="SPECKLE-TYPE POZ PROTEIN"/>
    <property type="match status" value="1"/>
</dbReference>
<dbReference type="CDD" id="cd18186">
    <property type="entry name" value="BTB_POZ_ZBTB_KLHL-like"/>
    <property type="match status" value="1"/>
</dbReference>
<feature type="domain" description="BTB" evidence="1">
    <location>
        <begin position="91"/>
        <end position="160"/>
    </location>
</feature>
<gene>
    <name evidence="2" type="ORF">Mgra_00003248</name>
</gene>
<accession>A0A8S9ZUA2</accession>
<comment type="caution">
    <text evidence="2">The sequence shown here is derived from an EMBL/GenBank/DDBJ whole genome shotgun (WGS) entry which is preliminary data.</text>
</comment>
<dbReference type="Gene3D" id="3.30.710.10">
    <property type="entry name" value="Potassium Channel Kv1.1, Chain A"/>
    <property type="match status" value="1"/>
</dbReference>
<dbReference type="OrthoDB" id="6777468at2759"/>
<dbReference type="Proteomes" id="UP000605970">
    <property type="component" value="Unassembled WGS sequence"/>
</dbReference>
<dbReference type="SUPFAM" id="SSF54695">
    <property type="entry name" value="POZ domain"/>
    <property type="match status" value="1"/>
</dbReference>
<dbReference type="EMBL" id="JABEBT010000021">
    <property type="protein sequence ID" value="KAF7637282.1"/>
    <property type="molecule type" value="Genomic_DNA"/>
</dbReference>
<keyword evidence="3" id="KW-1185">Reference proteome</keyword>
<organism evidence="2 3">
    <name type="scientific">Meloidogyne graminicola</name>
    <dbReference type="NCBI Taxonomy" id="189291"/>
    <lineage>
        <taxon>Eukaryota</taxon>
        <taxon>Metazoa</taxon>
        <taxon>Ecdysozoa</taxon>
        <taxon>Nematoda</taxon>
        <taxon>Chromadorea</taxon>
        <taxon>Rhabditida</taxon>
        <taxon>Tylenchina</taxon>
        <taxon>Tylenchomorpha</taxon>
        <taxon>Tylenchoidea</taxon>
        <taxon>Meloidogynidae</taxon>
        <taxon>Meloidogyninae</taxon>
        <taxon>Meloidogyne</taxon>
    </lineage>
</organism>
<dbReference type="SMART" id="SM00225">
    <property type="entry name" value="BTB"/>
    <property type="match status" value="1"/>
</dbReference>
<dbReference type="InterPro" id="IPR011333">
    <property type="entry name" value="SKP1/BTB/POZ_sf"/>
</dbReference>
<dbReference type="AlphaFoldDB" id="A0A8S9ZUA2"/>
<dbReference type="CDD" id="cd14733">
    <property type="entry name" value="BACK"/>
    <property type="match status" value="1"/>
</dbReference>
<dbReference type="InterPro" id="IPR000210">
    <property type="entry name" value="BTB/POZ_dom"/>
</dbReference>